<name>A0A7K2IPH0_9ACTN</name>
<accession>A0A7K2IPH0</accession>
<proteinExistence type="predicted"/>
<protein>
    <submittedName>
        <fullName evidence="1">Uncharacterized protein</fullName>
    </submittedName>
</protein>
<dbReference type="Proteomes" id="UP000467124">
    <property type="component" value="Unassembled WGS sequence"/>
</dbReference>
<sequence length="183" mass="20564">MLPSVGDEIVYTLRAEDVAFSYLDTWMYLDFEGEVRQTVEAVPEDLGENNDPDDPESHIRLRTDSLSLKGERDGVHHVSLDLAGGASEFESRLLVEQISPPRFMHRSLLLLKAGIHTKDGTVEFEADTPLLLDGLLTRFPPKDDHYRAADSVNFSGPDERDDPYGLYKTPAVLDRFQGRMSAK</sequence>
<dbReference type="RefSeq" id="WP_161110510.1">
    <property type="nucleotide sequence ID" value="NZ_WWHY01000001.1"/>
</dbReference>
<reference evidence="1 2" key="1">
    <citation type="journal article" date="2019" name="Nat. Commun.">
        <title>The antimicrobial potential of Streptomyces from insect microbiomes.</title>
        <authorList>
            <person name="Chevrette M.G."/>
            <person name="Carlson C.M."/>
            <person name="Ortega H.E."/>
            <person name="Thomas C."/>
            <person name="Ananiev G.E."/>
            <person name="Barns K.J."/>
            <person name="Book A.J."/>
            <person name="Cagnazzo J."/>
            <person name="Carlos C."/>
            <person name="Flanigan W."/>
            <person name="Grubbs K.J."/>
            <person name="Horn H.A."/>
            <person name="Hoffmann F.M."/>
            <person name="Klassen J.L."/>
            <person name="Knack J.J."/>
            <person name="Lewin G.R."/>
            <person name="McDonald B.R."/>
            <person name="Muller L."/>
            <person name="Melo W.G.P."/>
            <person name="Pinto-Tomas A.A."/>
            <person name="Schmitz A."/>
            <person name="Wendt-Pienkowski E."/>
            <person name="Wildman S."/>
            <person name="Zhao M."/>
            <person name="Zhang F."/>
            <person name="Bugni T.S."/>
            <person name="Andes D.R."/>
            <person name="Pupo M.T."/>
            <person name="Currie C.R."/>
        </authorList>
    </citation>
    <scope>NUCLEOTIDE SEQUENCE [LARGE SCALE GENOMIC DNA]</scope>
    <source>
        <strain evidence="1 2">SID5840</strain>
    </source>
</reference>
<evidence type="ECO:0000313" key="2">
    <source>
        <dbReference type="Proteomes" id="UP000467124"/>
    </source>
</evidence>
<gene>
    <name evidence="1" type="ORF">GTW20_06235</name>
</gene>
<evidence type="ECO:0000313" key="1">
    <source>
        <dbReference type="EMBL" id="MYR31882.1"/>
    </source>
</evidence>
<organism evidence="1 2">
    <name type="scientific">Nocardiopsis alba</name>
    <dbReference type="NCBI Taxonomy" id="53437"/>
    <lineage>
        <taxon>Bacteria</taxon>
        <taxon>Bacillati</taxon>
        <taxon>Actinomycetota</taxon>
        <taxon>Actinomycetes</taxon>
        <taxon>Streptosporangiales</taxon>
        <taxon>Nocardiopsidaceae</taxon>
        <taxon>Nocardiopsis</taxon>
    </lineage>
</organism>
<comment type="caution">
    <text evidence="1">The sequence shown here is derived from an EMBL/GenBank/DDBJ whole genome shotgun (WGS) entry which is preliminary data.</text>
</comment>
<dbReference type="AlphaFoldDB" id="A0A7K2IPH0"/>
<dbReference type="EMBL" id="WWHY01000001">
    <property type="protein sequence ID" value="MYR31882.1"/>
    <property type="molecule type" value="Genomic_DNA"/>
</dbReference>